<organism evidence="2 3">
    <name type="scientific">Carboxylicivirga linearis</name>
    <dbReference type="NCBI Taxonomy" id="1628157"/>
    <lineage>
        <taxon>Bacteria</taxon>
        <taxon>Pseudomonadati</taxon>
        <taxon>Bacteroidota</taxon>
        <taxon>Bacteroidia</taxon>
        <taxon>Marinilabiliales</taxon>
        <taxon>Marinilabiliaceae</taxon>
        <taxon>Carboxylicivirga</taxon>
    </lineage>
</organism>
<proteinExistence type="predicted"/>
<name>A0ABS5JYN8_9BACT</name>
<comment type="caution">
    <text evidence="2">The sequence shown here is derived from an EMBL/GenBank/DDBJ whole genome shotgun (WGS) entry which is preliminary data.</text>
</comment>
<feature type="transmembrane region" description="Helical" evidence="1">
    <location>
        <begin position="49"/>
        <end position="70"/>
    </location>
</feature>
<reference evidence="2 3" key="1">
    <citation type="journal article" date="2015" name="Int. J. Syst. Evol. Microbiol.">
        <title>Carboxylicivirga linearis sp. nov., isolated from a sea cucumber culture pond.</title>
        <authorList>
            <person name="Wang F.Q."/>
            <person name="Zhou Y.X."/>
            <person name="Lin X.Z."/>
            <person name="Chen G.J."/>
            <person name="Du Z.J."/>
        </authorList>
    </citation>
    <scope>NUCLEOTIDE SEQUENCE [LARGE SCALE GENOMIC DNA]</scope>
    <source>
        <strain evidence="2 3">FB218</strain>
    </source>
</reference>
<evidence type="ECO:0000313" key="2">
    <source>
        <dbReference type="EMBL" id="MBS2100023.1"/>
    </source>
</evidence>
<feature type="transmembrane region" description="Helical" evidence="1">
    <location>
        <begin position="77"/>
        <end position="103"/>
    </location>
</feature>
<keyword evidence="1" id="KW-0812">Transmembrane</keyword>
<accession>A0ABS5JYN8</accession>
<protein>
    <recommendedName>
        <fullName evidence="4">DUF2834 domain-containing protein</fullName>
    </recommendedName>
</protein>
<dbReference type="Proteomes" id="UP000708576">
    <property type="component" value="Unassembled WGS sequence"/>
</dbReference>
<feature type="transmembrane region" description="Helical" evidence="1">
    <location>
        <begin position="7"/>
        <end position="29"/>
    </location>
</feature>
<evidence type="ECO:0000256" key="1">
    <source>
        <dbReference type="SAM" id="Phobius"/>
    </source>
</evidence>
<dbReference type="RefSeq" id="WP_212217264.1">
    <property type="nucleotide sequence ID" value="NZ_JAGUCO010000017.1"/>
</dbReference>
<sequence>MDIKRILTKYVILLLIYIVIVRFIQPYGLQIYYSTVENPIDNPNTIQTIQSIMALVTFIINLIFVIFMIVDSKAKKLLDWLIIVITFFSPEAGITIFIVWQIFKQLTSKNEAQQ</sequence>
<keyword evidence="1" id="KW-0472">Membrane</keyword>
<keyword evidence="1" id="KW-1133">Transmembrane helix</keyword>
<gene>
    <name evidence="2" type="ORF">KEM10_17180</name>
</gene>
<evidence type="ECO:0008006" key="4">
    <source>
        <dbReference type="Google" id="ProtNLM"/>
    </source>
</evidence>
<keyword evidence="3" id="KW-1185">Reference proteome</keyword>
<evidence type="ECO:0000313" key="3">
    <source>
        <dbReference type="Proteomes" id="UP000708576"/>
    </source>
</evidence>
<dbReference type="EMBL" id="JAGUCO010000017">
    <property type="protein sequence ID" value="MBS2100023.1"/>
    <property type="molecule type" value="Genomic_DNA"/>
</dbReference>